<dbReference type="PROSITE" id="PS51257">
    <property type="entry name" value="PROKAR_LIPOPROTEIN"/>
    <property type="match status" value="1"/>
</dbReference>
<evidence type="ECO:0000313" key="1">
    <source>
        <dbReference type="EMBL" id="XDK33519.1"/>
    </source>
</evidence>
<proteinExistence type="predicted"/>
<dbReference type="EMBL" id="CP162599">
    <property type="protein sequence ID" value="XDK33519.1"/>
    <property type="molecule type" value="Genomic_DNA"/>
</dbReference>
<name>A0AB39HMU8_9BACI</name>
<sequence>MRYRGRLLFVMIAFIALTGCSEILNSEELLGEDVQSALEVAIENDTGQGALELVTPNITTEDTKIEVKTIDIDEDKTTFIFIANEPVFEGQIKNNEIYTLDISDIKDALRTDYNPKVQLMQTSNDKESGDITTFKQVRYSVE</sequence>
<evidence type="ECO:0008006" key="2">
    <source>
        <dbReference type="Google" id="ProtNLM"/>
    </source>
</evidence>
<reference evidence="1" key="1">
    <citation type="submission" date="2024-07" db="EMBL/GenBank/DDBJ databases">
        <title>Halotolerant mesophilic bacterium Ornithinibacillus sp. 4-3, sp. nov., isolated from soil.</title>
        <authorList>
            <person name="Sidarenka A.V."/>
            <person name="Guliayeva D.E."/>
            <person name="Leanovich S.I."/>
            <person name="Hileuskaya K.S."/>
            <person name="Akhremchuk A.E."/>
            <person name="Sikolenko M.A."/>
            <person name="Valentovich L.N."/>
        </authorList>
    </citation>
    <scope>NUCLEOTIDE SEQUENCE</scope>
    <source>
        <strain evidence="1">4-3</strain>
    </source>
</reference>
<protein>
    <recommendedName>
        <fullName evidence="2">Lipoprotein</fullName>
    </recommendedName>
</protein>
<gene>
    <name evidence="1" type="ORF">AB4Y30_03935</name>
</gene>
<accession>A0AB39HMU8</accession>
<organism evidence="1">
    <name type="scientific">Ornithinibacillus sp. 4-3</name>
    <dbReference type="NCBI Taxonomy" id="3231488"/>
    <lineage>
        <taxon>Bacteria</taxon>
        <taxon>Bacillati</taxon>
        <taxon>Bacillota</taxon>
        <taxon>Bacilli</taxon>
        <taxon>Bacillales</taxon>
        <taxon>Bacillaceae</taxon>
        <taxon>Ornithinibacillus</taxon>
    </lineage>
</organism>
<dbReference type="AlphaFoldDB" id="A0AB39HMU8"/>
<dbReference type="RefSeq" id="WP_368654197.1">
    <property type="nucleotide sequence ID" value="NZ_CP162599.1"/>
</dbReference>